<organism evidence="1 2">
    <name type="scientific">Phialemonium atrogriseum</name>
    <dbReference type="NCBI Taxonomy" id="1093897"/>
    <lineage>
        <taxon>Eukaryota</taxon>
        <taxon>Fungi</taxon>
        <taxon>Dikarya</taxon>
        <taxon>Ascomycota</taxon>
        <taxon>Pezizomycotina</taxon>
        <taxon>Sordariomycetes</taxon>
        <taxon>Sordariomycetidae</taxon>
        <taxon>Cephalothecales</taxon>
        <taxon>Cephalothecaceae</taxon>
        <taxon>Phialemonium</taxon>
    </lineage>
</organism>
<dbReference type="AlphaFoldDB" id="A0AAJ0C6M2"/>
<proteinExistence type="predicted"/>
<dbReference type="RefSeq" id="XP_060287338.1">
    <property type="nucleotide sequence ID" value="XM_060426936.1"/>
</dbReference>
<accession>A0AAJ0C6M2</accession>
<evidence type="ECO:0000313" key="2">
    <source>
        <dbReference type="Proteomes" id="UP001244011"/>
    </source>
</evidence>
<dbReference type="EMBL" id="MU838999">
    <property type="protein sequence ID" value="KAK1771125.1"/>
    <property type="molecule type" value="Genomic_DNA"/>
</dbReference>
<name>A0AAJ0C6M2_9PEZI</name>
<comment type="caution">
    <text evidence="1">The sequence shown here is derived from an EMBL/GenBank/DDBJ whole genome shotgun (WGS) entry which is preliminary data.</text>
</comment>
<reference evidence="1" key="1">
    <citation type="submission" date="2023-06" db="EMBL/GenBank/DDBJ databases">
        <title>Genome-scale phylogeny and comparative genomics of the fungal order Sordariales.</title>
        <authorList>
            <consortium name="Lawrence Berkeley National Laboratory"/>
            <person name="Hensen N."/>
            <person name="Bonometti L."/>
            <person name="Westerberg I."/>
            <person name="Brannstrom I.O."/>
            <person name="Guillou S."/>
            <person name="Cros-Aarteil S."/>
            <person name="Calhoun S."/>
            <person name="Haridas S."/>
            <person name="Kuo A."/>
            <person name="Mondo S."/>
            <person name="Pangilinan J."/>
            <person name="Riley R."/>
            <person name="Labutti K."/>
            <person name="Andreopoulos B."/>
            <person name="Lipzen A."/>
            <person name="Chen C."/>
            <person name="Yanf M."/>
            <person name="Daum C."/>
            <person name="Ng V."/>
            <person name="Clum A."/>
            <person name="Steindorff A."/>
            <person name="Ohm R."/>
            <person name="Martin F."/>
            <person name="Silar P."/>
            <person name="Natvig D."/>
            <person name="Lalanne C."/>
            <person name="Gautier V."/>
            <person name="Ament-Velasquez S.L."/>
            <person name="Kruys A."/>
            <person name="Hutchinson M.I."/>
            <person name="Powell A.J."/>
            <person name="Barry K."/>
            <person name="Miller A.N."/>
            <person name="Grigoriev I.V."/>
            <person name="Debuchy R."/>
            <person name="Gladieux P."/>
            <person name="Thoren M.H."/>
            <person name="Johannesson H."/>
        </authorList>
    </citation>
    <scope>NUCLEOTIDE SEQUENCE</scope>
    <source>
        <strain evidence="1">8032-3</strain>
    </source>
</reference>
<sequence length="62" mass="7167">MIPHPCLDTLLPPRFWLLDSESASTPSLGRRTGLRLKLATMRLRYRRACLVGVYVFSLFLFL</sequence>
<gene>
    <name evidence="1" type="ORF">QBC33DRAFT_526923</name>
</gene>
<keyword evidence="2" id="KW-1185">Reference proteome</keyword>
<dbReference type="GeneID" id="85310123"/>
<evidence type="ECO:0000313" key="1">
    <source>
        <dbReference type="EMBL" id="KAK1771125.1"/>
    </source>
</evidence>
<dbReference type="Proteomes" id="UP001244011">
    <property type="component" value="Unassembled WGS sequence"/>
</dbReference>
<protein>
    <submittedName>
        <fullName evidence="1">Uncharacterized protein</fullName>
    </submittedName>
</protein>